<evidence type="ECO:0000313" key="2">
    <source>
        <dbReference type="Proteomes" id="UP000011680"/>
    </source>
</evidence>
<protein>
    <recommendedName>
        <fullName evidence="3">HEAT repeat protein</fullName>
    </recommendedName>
</protein>
<sequence length="256" mass="27672">MTAKLFVAAAETDPNAVVPTVPALAERLTDDEEFYYVRARSAEALGYVALEHPDIVTTPELLADLRIGLSFDEPEVKEKLSKALEHVALGDPKRLAHHVSTLAEHLADEDELVRYHLCTALVIVGCESPEKLTEVSDTLNARLDDENAYVRGRAVEALGVLARSDADAVLPDELPQPNDNEEPFIAERVRFALVDDGLGGDEQGETDEQIGTVPAIRATTDEIVAEIMAPDGECPHCGLALPENGPPMCPRCGAPY</sequence>
<dbReference type="EMBL" id="AOMF01000102">
    <property type="protein sequence ID" value="EMA55848.1"/>
    <property type="molecule type" value="Genomic_DNA"/>
</dbReference>
<evidence type="ECO:0008006" key="3">
    <source>
        <dbReference type="Google" id="ProtNLM"/>
    </source>
</evidence>
<name>M0NE63_9EURY</name>
<evidence type="ECO:0000313" key="1">
    <source>
        <dbReference type="EMBL" id="EMA55848.1"/>
    </source>
</evidence>
<dbReference type="SUPFAM" id="SSF48371">
    <property type="entry name" value="ARM repeat"/>
    <property type="match status" value="1"/>
</dbReference>
<comment type="caution">
    <text evidence="1">The sequence shown here is derived from an EMBL/GenBank/DDBJ whole genome shotgun (WGS) entry which is preliminary data.</text>
</comment>
<keyword evidence="2" id="KW-1185">Reference proteome</keyword>
<dbReference type="Gene3D" id="1.25.10.10">
    <property type="entry name" value="Leucine-rich Repeat Variant"/>
    <property type="match status" value="1"/>
</dbReference>
<organism evidence="1 2">
    <name type="scientific">Halococcus thailandensis JCM 13552</name>
    <dbReference type="NCBI Taxonomy" id="1227457"/>
    <lineage>
        <taxon>Archaea</taxon>
        <taxon>Methanobacteriati</taxon>
        <taxon>Methanobacteriota</taxon>
        <taxon>Stenosarchaea group</taxon>
        <taxon>Halobacteria</taxon>
        <taxon>Halobacteriales</taxon>
        <taxon>Halococcaceae</taxon>
        <taxon>Halococcus</taxon>
    </lineage>
</organism>
<dbReference type="InterPro" id="IPR016024">
    <property type="entry name" value="ARM-type_fold"/>
</dbReference>
<dbReference type="PATRIC" id="fig|1227457.3.peg.856"/>
<accession>M0NE63</accession>
<dbReference type="Pfam" id="PF13646">
    <property type="entry name" value="HEAT_2"/>
    <property type="match status" value="1"/>
</dbReference>
<dbReference type="STRING" id="1227457.C451_04756"/>
<gene>
    <name evidence="1" type="ORF">C451_04756</name>
</gene>
<dbReference type="Proteomes" id="UP000011680">
    <property type="component" value="Unassembled WGS sequence"/>
</dbReference>
<proteinExistence type="predicted"/>
<dbReference type="InterPro" id="IPR011989">
    <property type="entry name" value="ARM-like"/>
</dbReference>
<dbReference type="eggNOG" id="arCOG02966">
    <property type="taxonomic scope" value="Archaea"/>
</dbReference>
<reference evidence="1 2" key="1">
    <citation type="journal article" date="2014" name="PLoS Genet.">
        <title>Phylogenetically driven sequencing of extremely halophilic archaea reveals strategies for static and dynamic osmo-response.</title>
        <authorList>
            <person name="Becker E.A."/>
            <person name="Seitzer P.M."/>
            <person name="Tritt A."/>
            <person name="Larsen D."/>
            <person name="Krusor M."/>
            <person name="Yao A.I."/>
            <person name="Wu D."/>
            <person name="Madern D."/>
            <person name="Eisen J.A."/>
            <person name="Darling A.E."/>
            <person name="Facciotti M.T."/>
        </authorList>
    </citation>
    <scope>NUCLEOTIDE SEQUENCE [LARGE SCALE GENOMIC DNA]</scope>
    <source>
        <strain evidence="1 2">JCM 13552</strain>
    </source>
</reference>
<dbReference type="AlphaFoldDB" id="M0NE63"/>